<dbReference type="Pfam" id="PF10604">
    <property type="entry name" value="Polyketide_cyc2"/>
    <property type="match status" value="1"/>
</dbReference>
<dbReference type="Gene3D" id="3.30.530.20">
    <property type="match status" value="1"/>
</dbReference>
<evidence type="ECO:0000313" key="2">
    <source>
        <dbReference type="Proteomes" id="UP000002698"/>
    </source>
</evidence>
<sequence length="160" mass="18031">MATYHRETHVRASFEDVWEFHATTDGLEALTPSFLGLTVESVTGPDGEPDPEVLAAGSRIEMSMRPLGVAPQQRWTSVITHRERDGDTGSFRDEMVDGPFTEWEHTHRFRADGDGTVVSDTVRYEFPGGPAGRLVSPLGVVGFEPMFRYRHRRTRQLLED</sequence>
<dbReference type="InterPro" id="IPR019587">
    <property type="entry name" value="Polyketide_cyclase/dehydratase"/>
</dbReference>
<dbReference type="CDD" id="cd07820">
    <property type="entry name" value="SRPBCC_3"/>
    <property type="match status" value="1"/>
</dbReference>
<dbReference type="SMR" id="A0A1U7EWK2"/>
<dbReference type="RefSeq" id="WP_011323091.1">
    <property type="nucleotide sequence ID" value="NC_007426.1"/>
</dbReference>
<dbReference type="eggNOG" id="arCOG04604">
    <property type="taxonomic scope" value="Archaea"/>
</dbReference>
<dbReference type="InterPro" id="IPR023393">
    <property type="entry name" value="START-like_dom_sf"/>
</dbReference>
<accession>A0A1U7EWK2</accession>
<dbReference type="KEGG" id="nph:NP_2750A"/>
<name>A0A1U7EWK2_NATPD</name>
<keyword evidence="2" id="KW-1185">Reference proteome</keyword>
<dbReference type="EMBL" id="CR936257">
    <property type="protein sequence ID" value="CAI49466.1"/>
    <property type="molecule type" value="Genomic_DNA"/>
</dbReference>
<proteinExistence type="predicted"/>
<gene>
    <name evidence="1" type="ordered locus">NP_2750A</name>
</gene>
<dbReference type="Proteomes" id="UP000002698">
    <property type="component" value="Chromosome"/>
</dbReference>
<dbReference type="OrthoDB" id="10357at2157"/>
<evidence type="ECO:0000313" key="1">
    <source>
        <dbReference type="EMBL" id="CAI49466.1"/>
    </source>
</evidence>
<reference evidence="1 2" key="1">
    <citation type="journal article" date="2005" name="Genome Res.">
        <title>Living with two extremes: conclusions from the genome sequence of Natronomonas pharaonis.</title>
        <authorList>
            <person name="Falb M."/>
            <person name="Pfeiffer F."/>
            <person name="Palm P."/>
            <person name="Rodewald K."/>
            <person name="Hickmann V."/>
            <person name="Tittor J."/>
            <person name="Oesterhelt D."/>
        </authorList>
    </citation>
    <scope>NUCLEOTIDE SEQUENCE [LARGE SCALE GENOMIC DNA]</scope>
    <source>
        <strain evidence="2">ATCC 35678 / DSM 2160 / CIP 103997 / JCM 8858 / NBRC 14720 / NCIMB 2260 / Gabara</strain>
    </source>
</reference>
<dbReference type="SUPFAM" id="SSF55961">
    <property type="entry name" value="Bet v1-like"/>
    <property type="match status" value="1"/>
</dbReference>
<organism evidence="1 2">
    <name type="scientific">Natronomonas pharaonis (strain ATCC 35678 / DSM 2160 / CIP 103997 / JCM 8858 / NBRC 14720 / NCIMB 2260 / Gabara)</name>
    <name type="common">Halobacterium pharaonis</name>
    <dbReference type="NCBI Taxonomy" id="348780"/>
    <lineage>
        <taxon>Archaea</taxon>
        <taxon>Methanobacteriati</taxon>
        <taxon>Methanobacteriota</taxon>
        <taxon>Stenosarchaea group</taxon>
        <taxon>Halobacteria</taxon>
        <taxon>Halobacteriales</taxon>
        <taxon>Natronomonadaceae</taxon>
        <taxon>Natronomonas</taxon>
    </lineage>
</organism>
<dbReference type="AlphaFoldDB" id="A0A1U7EWK2"/>
<dbReference type="EnsemblBacteria" id="CAI49466">
    <property type="protein sequence ID" value="CAI49466"/>
    <property type="gene ID" value="NP_2750A"/>
</dbReference>
<dbReference type="HOGENOM" id="CLU_112936_1_1_2"/>
<dbReference type="STRING" id="348780.NP_2750A"/>
<protein>
    <submittedName>
        <fullName evidence="1">START domain protein</fullName>
    </submittedName>
</protein>
<dbReference type="GeneID" id="3701545"/>